<evidence type="ECO:0000256" key="2">
    <source>
        <dbReference type="ARBA" id="ARBA00010790"/>
    </source>
</evidence>
<protein>
    <submittedName>
        <fullName evidence="8">Choline dehydrogenase</fullName>
    </submittedName>
</protein>
<feature type="signal peptide" evidence="6">
    <location>
        <begin position="1"/>
        <end position="22"/>
    </location>
</feature>
<dbReference type="EMBL" id="JAKWBI020000165">
    <property type="protein sequence ID" value="KAJ2900785.1"/>
    <property type="molecule type" value="Genomic_DNA"/>
</dbReference>
<sequence length="395" mass="42687">MSWTFGALCCALMLGARLSSVASPPTDIAAHEYDYIVVGSGSAGGPLALNLASAGFSVLLGEASDSSEAVGENRYPPSKTSEGSYWVGTGSNTPPEGSALLGAYYPRGGTLWASSIIKAMAIWLPANMDWGLVTELAGNESRRAENMSQNSELIEHNNHLPESTEGHGFDGYFQTNLPPVIIDNPMLGGFQSIARPLGLDDSKVEEYPASNPSGIDEDREVTEALATKVLFDKAGETPKATGVEYLYGKSIYRADFRYSDDNLSTMKTATAKNDVILSGGCFNTPQLLVLSGIEHLEEFDIPVIVEHAAYDERGVTLFQGPSTHDLRCFDVQEPSHEYEGGAEYDLEAMKDVLAWARNVYQDTEDPSSPLEPLEPPCPGGWDEDGYCMNPEEDED</sequence>
<evidence type="ECO:0000259" key="7">
    <source>
        <dbReference type="Pfam" id="PF00732"/>
    </source>
</evidence>
<evidence type="ECO:0000256" key="4">
    <source>
        <dbReference type="ARBA" id="ARBA00022827"/>
    </source>
</evidence>
<evidence type="ECO:0000256" key="3">
    <source>
        <dbReference type="ARBA" id="ARBA00022630"/>
    </source>
</evidence>
<feature type="domain" description="Glucose-methanol-choline oxidoreductase N-terminal" evidence="7">
    <location>
        <begin position="221"/>
        <end position="294"/>
    </location>
</feature>
<evidence type="ECO:0000313" key="8">
    <source>
        <dbReference type="EMBL" id="KAJ2900785.1"/>
    </source>
</evidence>
<gene>
    <name evidence="8" type="ORF">MKZ38_002223</name>
</gene>
<dbReference type="PANTHER" id="PTHR11552">
    <property type="entry name" value="GLUCOSE-METHANOL-CHOLINE GMC OXIDOREDUCTASE"/>
    <property type="match status" value="1"/>
</dbReference>
<dbReference type="InterPro" id="IPR012132">
    <property type="entry name" value="GMC_OxRdtase"/>
</dbReference>
<name>A0AAD5WT98_9PEZI</name>
<dbReference type="PANTHER" id="PTHR11552:SF147">
    <property type="entry name" value="CHOLINE DEHYDROGENASE, MITOCHONDRIAL"/>
    <property type="match status" value="1"/>
</dbReference>
<comment type="cofactor">
    <cofactor evidence="1">
        <name>FAD</name>
        <dbReference type="ChEBI" id="CHEBI:57692"/>
    </cofactor>
</comment>
<accession>A0AAD5WT98</accession>
<evidence type="ECO:0000256" key="1">
    <source>
        <dbReference type="ARBA" id="ARBA00001974"/>
    </source>
</evidence>
<dbReference type="Pfam" id="PF00732">
    <property type="entry name" value="GMC_oxred_N"/>
    <property type="match status" value="1"/>
</dbReference>
<feature type="region of interest" description="Disordered" evidence="5">
    <location>
        <begin position="68"/>
        <end position="88"/>
    </location>
</feature>
<reference evidence="8" key="1">
    <citation type="submission" date="2022-07" db="EMBL/GenBank/DDBJ databases">
        <title>Draft genome sequence of Zalerion maritima ATCC 34329, a (micro)plastics degrading marine fungus.</title>
        <authorList>
            <person name="Paco A."/>
            <person name="Goncalves M.F.M."/>
            <person name="Rocha-Santos T.A.P."/>
            <person name="Alves A."/>
        </authorList>
    </citation>
    <scope>NUCLEOTIDE SEQUENCE</scope>
    <source>
        <strain evidence="8">ATCC 34329</strain>
    </source>
</reference>
<dbReference type="AlphaFoldDB" id="A0AAD5WT98"/>
<dbReference type="Gene3D" id="3.50.50.60">
    <property type="entry name" value="FAD/NAD(P)-binding domain"/>
    <property type="match status" value="1"/>
</dbReference>
<dbReference type="GO" id="GO:0050660">
    <property type="term" value="F:flavin adenine dinucleotide binding"/>
    <property type="evidence" value="ECO:0007669"/>
    <property type="project" value="InterPro"/>
</dbReference>
<comment type="caution">
    <text evidence="8">The sequence shown here is derived from an EMBL/GenBank/DDBJ whole genome shotgun (WGS) entry which is preliminary data.</text>
</comment>
<evidence type="ECO:0000313" key="9">
    <source>
        <dbReference type="Proteomes" id="UP001201980"/>
    </source>
</evidence>
<evidence type="ECO:0000256" key="5">
    <source>
        <dbReference type="SAM" id="MobiDB-lite"/>
    </source>
</evidence>
<dbReference type="SUPFAM" id="SSF51905">
    <property type="entry name" value="FAD/NAD(P)-binding domain"/>
    <property type="match status" value="1"/>
</dbReference>
<dbReference type="InterPro" id="IPR036188">
    <property type="entry name" value="FAD/NAD-bd_sf"/>
</dbReference>
<feature type="chain" id="PRO_5042085949" evidence="6">
    <location>
        <begin position="23"/>
        <end position="395"/>
    </location>
</feature>
<feature type="compositionally biased region" description="Acidic residues" evidence="5">
    <location>
        <begin position="381"/>
        <end position="395"/>
    </location>
</feature>
<feature type="region of interest" description="Disordered" evidence="5">
    <location>
        <begin position="360"/>
        <end position="395"/>
    </location>
</feature>
<evidence type="ECO:0000256" key="6">
    <source>
        <dbReference type="SAM" id="SignalP"/>
    </source>
</evidence>
<dbReference type="InterPro" id="IPR000172">
    <property type="entry name" value="GMC_OxRdtase_N"/>
</dbReference>
<comment type="similarity">
    <text evidence="2">Belongs to the GMC oxidoreductase family.</text>
</comment>
<feature type="compositionally biased region" description="Polar residues" evidence="5">
    <location>
        <begin position="78"/>
        <end position="88"/>
    </location>
</feature>
<proteinExistence type="inferred from homology"/>
<dbReference type="Proteomes" id="UP001201980">
    <property type="component" value="Unassembled WGS sequence"/>
</dbReference>
<keyword evidence="6" id="KW-0732">Signal</keyword>
<keyword evidence="4" id="KW-0274">FAD</keyword>
<dbReference type="GO" id="GO:0016614">
    <property type="term" value="F:oxidoreductase activity, acting on CH-OH group of donors"/>
    <property type="evidence" value="ECO:0007669"/>
    <property type="project" value="InterPro"/>
</dbReference>
<keyword evidence="3" id="KW-0285">Flavoprotein</keyword>
<organism evidence="8 9">
    <name type="scientific">Zalerion maritima</name>
    <dbReference type="NCBI Taxonomy" id="339359"/>
    <lineage>
        <taxon>Eukaryota</taxon>
        <taxon>Fungi</taxon>
        <taxon>Dikarya</taxon>
        <taxon>Ascomycota</taxon>
        <taxon>Pezizomycotina</taxon>
        <taxon>Sordariomycetes</taxon>
        <taxon>Lulworthiomycetidae</taxon>
        <taxon>Lulworthiales</taxon>
        <taxon>Lulworthiaceae</taxon>
        <taxon>Zalerion</taxon>
    </lineage>
</organism>
<keyword evidence="9" id="KW-1185">Reference proteome</keyword>